<comment type="similarity">
    <text evidence="10">Belongs to the monovalent cation:proton antiporter 1 (CPA1) transporter (TC 2.A.36) family.</text>
</comment>
<keyword evidence="2 10" id="KW-0813">Transport</keyword>
<protein>
    <submittedName>
        <fullName evidence="12">Sodium/proton antiporter, CPA1 family</fullName>
    </submittedName>
</protein>
<feature type="transmembrane region" description="Helical" evidence="10">
    <location>
        <begin position="267"/>
        <end position="285"/>
    </location>
</feature>
<keyword evidence="7 10" id="KW-0406">Ion transport</keyword>
<reference evidence="12 13" key="1">
    <citation type="submission" date="2017-05" db="EMBL/GenBank/DDBJ databases">
        <authorList>
            <person name="Varghese N."/>
            <person name="Submissions S."/>
        </authorList>
    </citation>
    <scope>NUCLEOTIDE SEQUENCE [LARGE SCALE GENOMIC DNA]</scope>
    <source>
        <strain evidence="12 13">DSM 18015</strain>
    </source>
</reference>
<feature type="transmembrane region" description="Helical" evidence="10">
    <location>
        <begin position="305"/>
        <end position="333"/>
    </location>
</feature>
<gene>
    <name evidence="12" type="ORF">SAMN05421679_10194</name>
</gene>
<evidence type="ECO:0000256" key="5">
    <source>
        <dbReference type="ARBA" id="ARBA00022989"/>
    </source>
</evidence>
<dbReference type="PANTHER" id="PTHR10110:SF86">
    <property type="entry name" value="SODIUM_HYDROGEN EXCHANGER 7"/>
    <property type="match status" value="1"/>
</dbReference>
<evidence type="ECO:0000313" key="12">
    <source>
        <dbReference type="EMBL" id="SMP86224.1"/>
    </source>
</evidence>
<evidence type="ECO:0000256" key="4">
    <source>
        <dbReference type="ARBA" id="ARBA00022692"/>
    </source>
</evidence>
<feature type="transmembrane region" description="Helical" evidence="10">
    <location>
        <begin position="224"/>
        <end position="247"/>
    </location>
</feature>
<evidence type="ECO:0000256" key="8">
    <source>
        <dbReference type="ARBA" id="ARBA00023136"/>
    </source>
</evidence>
<keyword evidence="5 10" id="KW-1133">Transmembrane helix</keyword>
<accession>A0ABY1QXK1</accession>
<dbReference type="InterPro" id="IPR018422">
    <property type="entry name" value="Cation/H_exchanger_CPA1"/>
</dbReference>
<dbReference type="EMBL" id="FXUO01000001">
    <property type="protein sequence ID" value="SMP86224.1"/>
    <property type="molecule type" value="Genomic_DNA"/>
</dbReference>
<dbReference type="InterPro" id="IPR004705">
    <property type="entry name" value="Cation/H_exchanger_CPA1_bac"/>
</dbReference>
<dbReference type="Gene3D" id="6.10.140.1330">
    <property type="match status" value="1"/>
</dbReference>
<evidence type="ECO:0000256" key="6">
    <source>
        <dbReference type="ARBA" id="ARBA00023053"/>
    </source>
</evidence>
<feature type="transmembrane region" description="Helical" evidence="10">
    <location>
        <begin position="156"/>
        <end position="176"/>
    </location>
</feature>
<dbReference type="PANTHER" id="PTHR10110">
    <property type="entry name" value="SODIUM/HYDROGEN EXCHANGER"/>
    <property type="match status" value="1"/>
</dbReference>
<dbReference type="NCBIfam" id="TIGR00831">
    <property type="entry name" value="a_cpa1"/>
    <property type="match status" value="1"/>
</dbReference>
<organism evidence="12 13">
    <name type="scientific">Epilithonimonas pallida</name>
    <dbReference type="NCBI Taxonomy" id="373671"/>
    <lineage>
        <taxon>Bacteria</taxon>
        <taxon>Pseudomonadati</taxon>
        <taxon>Bacteroidota</taxon>
        <taxon>Flavobacteriia</taxon>
        <taxon>Flavobacteriales</taxon>
        <taxon>Weeksellaceae</taxon>
        <taxon>Chryseobacterium group</taxon>
        <taxon>Epilithonimonas</taxon>
    </lineage>
</organism>
<keyword evidence="3 10" id="KW-1003">Cell membrane</keyword>
<evidence type="ECO:0000256" key="1">
    <source>
        <dbReference type="ARBA" id="ARBA00004651"/>
    </source>
</evidence>
<feature type="transmembrane region" description="Helical" evidence="10">
    <location>
        <begin position="55"/>
        <end position="74"/>
    </location>
</feature>
<feature type="transmembrane region" description="Helical" evidence="10">
    <location>
        <begin position="353"/>
        <end position="373"/>
    </location>
</feature>
<proteinExistence type="inferred from homology"/>
<comment type="subcellular location">
    <subcellularLocation>
        <location evidence="1 10">Cell membrane</location>
        <topology evidence="1 10">Multi-pass membrane protein</topology>
    </subcellularLocation>
</comment>
<comment type="function">
    <text evidence="10">Na(+)/H(+) antiporter that extrudes sodium in exchange for external protons.</text>
</comment>
<feature type="transmembrane region" description="Helical" evidence="10">
    <location>
        <begin position="86"/>
        <end position="107"/>
    </location>
</feature>
<evidence type="ECO:0000256" key="10">
    <source>
        <dbReference type="RuleBase" id="RU366002"/>
    </source>
</evidence>
<keyword evidence="10" id="KW-0050">Antiport</keyword>
<keyword evidence="13" id="KW-1185">Reference proteome</keyword>
<feature type="transmembrane region" description="Helical" evidence="10">
    <location>
        <begin position="183"/>
        <end position="204"/>
    </location>
</feature>
<keyword evidence="9 10" id="KW-0739">Sodium transport</keyword>
<feature type="transmembrane region" description="Helical" evidence="10">
    <location>
        <begin position="29"/>
        <end position="49"/>
    </location>
</feature>
<evidence type="ECO:0000313" key="13">
    <source>
        <dbReference type="Proteomes" id="UP001158050"/>
    </source>
</evidence>
<dbReference type="RefSeq" id="WP_283415046.1">
    <property type="nucleotide sequence ID" value="NZ_FXUO01000001.1"/>
</dbReference>
<keyword evidence="4 10" id="KW-0812">Transmembrane</keyword>
<dbReference type="Pfam" id="PF00999">
    <property type="entry name" value="Na_H_Exchanger"/>
    <property type="match status" value="1"/>
</dbReference>
<feature type="domain" description="Cation/H+ exchanger transmembrane" evidence="11">
    <location>
        <begin position="13"/>
        <end position="409"/>
    </location>
</feature>
<evidence type="ECO:0000256" key="9">
    <source>
        <dbReference type="ARBA" id="ARBA00023201"/>
    </source>
</evidence>
<comment type="caution">
    <text evidence="12">The sequence shown here is derived from an EMBL/GenBank/DDBJ whole genome shotgun (WGS) entry which is preliminary data.</text>
</comment>
<evidence type="ECO:0000256" key="3">
    <source>
        <dbReference type="ARBA" id="ARBA00022475"/>
    </source>
</evidence>
<evidence type="ECO:0000259" key="11">
    <source>
        <dbReference type="Pfam" id="PF00999"/>
    </source>
</evidence>
<sequence length="533" mass="59580">MHTLLPFLLAMVAAIVLLTILANKLRIAYPILLVVAGLLISFVPGLPMVRVDPDLIFFIFLPPLLFEAAWSISFKEMKKWWRIIGSFAFLVVFFTALSVAIFANHFIPGFTIGLGFLLGGIVSPPDAVSTGAITKFVKIPKSTSAILEGESLLNDASSLIIFRFALIAVGTGQFIWQEAATSFVWMVIGGAGIGLVLGWLFVQIHKLLDTEPASDVALTLIEPYFMYLAAELLHSSGVLAVVAGGLYMSSKRLIFLNSASRIKGYSVWESFVFILNGVVFLLIGLELPEIVDGIRSEGVQVRTAVGYSILVTAVLILARIISAYAALVATIIFRPSVIPNASSRRRRYLMPLLLGWTGMRGVVSLAAALAIPVTLNGEAFPHRNLILFITFIVILLTLVIQGLTLPVLIQRTGLFGGIYNEDDELETRRKIKHGLRHHIYDKLKYKYDKLKYKYDNGLNGNPGFERIMKHWEEKINANDDSWMSNESKEIFYELLENQREYLTELNQDPKIDEEIIRQQLYQIDLEEERIKSI</sequence>
<feature type="transmembrane region" description="Helical" evidence="10">
    <location>
        <begin position="385"/>
        <end position="409"/>
    </location>
</feature>
<keyword evidence="6 10" id="KW-0915">Sodium</keyword>
<dbReference type="InterPro" id="IPR006153">
    <property type="entry name" value="Cation/H_exchanger_TM"/>
</dbReference>
<name>A0ABY1QXK1_9FLAO</name>
<keyword evidence="8 10" id="KW-0472">Membrane</keyword>
<evidence type="ECO:0000256" key="2">
    <source>
        <dbReference type="ARBA" id="ARBA00022448"/>
    </source>
</evidence>
<feature type="transmembrane region" description="Helical" evidence="10">
    <location>
        <begin position="6"/>
        <end position="22"/>
    </location>
</feature>
<dbReference type="Proteomes" id="UP001158050">
    <property type="component" value="Unassembled WGS sequence"/>
</dbReference>
<evidence type="ECO:0000256" key="7">
    <source>
        <dbReference type="ARBA" id="ARBA00023065"/>
    </source>
</evidence>